<dbReference type="AlphaFoldDB" id="A0A7R9T655"/>
<feature type="compositionally biased region" description="Basic and acidic residues" evidence="1">
    <location>
        <begin position="58"/>
        <end position="73"/>
    </location>
</feature>
<evidence type="ECO:0000313" key="2">
    <source>
        <dbReference type="EMBL" id="CAD8226492.1"/>
    </source>
</evidence>
<organism evidence="2">
    <name type="scientific">Ostreococcus sp. 'lucimarinus'</name>
    <dbReference type="NCBI Taxonomy" id="242159"/>
    <lineage>
        <taxon>Eukaryota</taxon>
        <taxon>Viridiplantae</taxon>
        <taxon>Chlorophyta</taxon>
        <taxon>Mamiellophyceae</taxon>
        <taxon>Mamiellales</taxon>
        <taxon>Bathycoccaceae</taxon>
        <taxon>Ostreococcus</taxon>
    </lineage>
</organism>
<gene>
    <name evidence="2" type="ORF">OLUC0939_LOCUS7233</name>
</gene>
<feature type="compositionally biased region" description="Low complexity" evidence="1">
    <location>
        <begin position="1"/>
        <end position="21"/>
    </location>
</feature>
<sequence>MGTTRATRGAARRSAPAATRGDGSPEVVSFEYHVASLAAFEQKVESLIEEIERLRAADARRAREADARDRAADDLADDDLERASPSPPSSPSSPSSPTRVPSRAYSPTLSPLDALLSRITVTERDATSRRDFGDSDDCG</sequence>
<proteinExistence type="predicted"/>
<feature type="region of interest" description="Disordered" evidence="1">
    <location>
        <begin position="1"/>
        <end position="25"/>
    </location>
</feature>
<feature type="region of interest" description="Disordered" evidence="1">
    <location>
        <begin position="58"/>
        <end position="111"/>
    </location>
</feature>
<reference evidence="2" key="1">
    <citation type="submission" date="2021-01" db="EMBL/GenBank/DDBJ databases">
        <authorList>
            <person name="Corre E."/>
            <person name="Pelletier E."/>
            <person name="Niang G."/>
            <person name="Scheremetjew M."/>
            <person name="Finn R."/>
            <person name="Kale V."/>
            <person name="Holt S."/>
            <person name="Cochrane G."/>
            <person name="Meng A."/>
            <person name="Brown T."/>
            <person name="Cohen L."/>
        </authorList>
    </citation>
    <scope>NUCLEOTIDE SEQUENCE</scope>
    <source>
        <strain evidence="2">Clade-A-BCC118000</strain>
    </source>
</reference>
<protein>
    <submittedName>
        <fullName evidence="2">Uncharacterized protein</fullName>
    </submittedName>
</protein>
<evidence type="ECO:0000256" key="1">
    <source>
        <dbReference type="SAM" id="MobiDB-lite"/>
    </source>
</evidence>
<dbReference type="EMBL" id="HBDX01008437">
    <property type="protein sequence ID" value="CAD8226492.1"/>
    <property type="molecule type" value="Transcribed_RNA"/>
</dbReference>
<accession>A0A7R9T655</accession>
<name>A0A7R9T655_9CHLO</name>